<accession>A0A371CNF3</accession>
<dbReference type="AlphaFoldDB" id="A0A371CNF3"/>
<feature type="transmembrane region" description="Helical" evidence="1">
    <location>
        <begin position="67"/>
        <end position="86"/>
    </location>
</feature>
<dbReference type="InterPro" id="IPR056144">
    <property type="entry name" value="DUF7727"/>
</dbReference>
<dbReference type="Pfam" id="PF24853">
    <property type="entry name" value="DUF7727"/>
    <property type="match status" value="1"/>
</dbReference>
<feature type="transmembrane region" description="Helical" evidence="1">
    <location>
        <begin position="98"/>
        <end position="116"/>
    </location>
</feature>
<dbReference type="PANTHER" id="PTHR40629:SF1">
    <property type="entry name" value="PRO41 PROTEIN"/>
    <property type="match status" value="1"/>
</dbReference>
<feature type="transmembrane region" description="Helical" evidence="1">
    <location>
        <begin position="12"/>
        <end position="30"/>
    </location>
</feature>
<keyword evidence="1" id="KW-1133">Transmembrane helix</keyword>
<dbReference type="PANTHER" id="PTHR40629">
    <property type="entry name" value="PRO41 PROTEIN"/>
    <property type="match status" value="1"/>
</dbReference>
<dbReference type="Proteomes" id="UP000256964">
    <property type="component" value="Unassembled WGS sequence"/>
</dbReference>
<keyword evidence="1" id="KW-0812">Transmembrane</keyword>
<organism evidence="3 4">
    <name type="scientific">Lentinus brumalis</name>
    <dbReference type="NCBI Taxonomy" id="2498619"/>
    <lineage>
        <taxon>Eukaryota</taxon>
        <taxon>Fungi</taxon>
        <taxon>Dikarya</taxon>
        <taxon>Basidiomycota</taxon>
        <taxon>Agaricomycotina</taxon>
        <taxon>Agaricomycetes</taxon>
        <taxon>Polyporales</taxon>
        <taxon>Polyporaceae</taxon>
        <taxon>Lentinus</taxon>
    </lineage>
</organism>
<evidence type="ECO:0000256" key="1">
    <source>
        <dbReference type="SAM" id="Phobius"/>
    </source>
</evidence>
<evidence type="ECO:0000259" key="2">
    <source>
        <dbReference type="Pfam" id="PF24853"/>
    </source>
</evidence>
<dbReference type="OrthoDB" id="2110422at2759"/>
<sequence>MGNLVWHEYARYVSLTATVYTIWASFWGFFYRKFFWDFVHGIVRNPGGIQPAASDSLFVSIIVKAPVVQILSMLLGFGLLALDYPAPFLKNTAIHRSFPIRIVLLLLQTFFAILYYQGTNGAIYSLIAALCYTRAQLNGEIMPEAKDHKGRGGRA</sequence>
<keyword evidence="4" id="KW-1185">Reference proteome</keyword>
<gene>
    <name evidence="3" type="ORF">OH76DRAFT_1411811</name>
</gene>
<proteinExistence type="predicted"/>
<protein>
    <recommendedName>
        <fullName evidence="2">DUF7727 domain-containing protein</fullName>
    </recommendedName>
</protein>
<keyword evidence="1" id="KW-0472">Membrane</keyword>
<evidence type="ECO:0000313" key="3">
    <source>
        <dbReference type="EMBL" id="RDX41813.1"/>
    </source>
</evidence>
<name>A0A371CNF3_9APHY</name>
<feature type="domain" description="DUF7727" evidence="2">
    <location>
        <begin position="1"/>
        <end position="140"/>
    </location>
</feature>
<evidence type="ECO:0000313" key="4">
    <source>
        <dbReference type="Proteomes" id="UP000256964"/>
    </source>
</evidence>
<reference evidence="3 4" key="1">
    <citation type="journal article" date="2018" name="Biotechnol. Biofuels">
        <title>Integrative visual omics of the white-rot fungus Polyporus brumalis exposes the biotechnological potential of its oxidative enzymes for delignifying raw plant biomass.</title>
        <authorList>
            <person name="Miyauchi S."/>
            <person name="Rancon A."/>
            <person name="Drula E."/>
            <person name="Hage H."/>
            <person name="Chaduli D."/>
            <person name="Favel A."/>
            <person name="Grisel S."/>
            <person name="Henrissat B."/>
            <person name="Herpoel-Gimbert I."/>
            <person name="Ruiz-Duenas F.J."/>
            <person name="Chevret D."/>
            <person name="Hainaut M."/>
            <person name="Lin J."/>
            <person name="Wang M."/>
            <person name="Pangilinan J."/>
            <person name="Lipzen A."/>
            <person name="Lesage-Meessen L."/>
            <person name="Navarro D."/>
            <person name="Riley R."/>
            <person name="Grigoriev I.V."/>
            <person name="Zhou S."/>
            <person name="Raouche S."/>
            <person name="Rosso M.N."/>
        </authorList>
    </citation>
    <scope>NUCLEOTIDE SEQUENCE [LARGE SCALE GENOMIC DNA]</scope>
    <source>
        <strain evidence="3 4">BRFM 1820</strain>
    </source>
</reference>
<dbReference type="EMBL" id="KZ857501">
    <property type="protein sequence ID" value="RDX41813.1"/>
    <property type="molecule type" value="Genomic_DNA"/>
</dbReference>